<feature type="region of interest" description="Disordered" evidence="1">
    <location>
        <begin position="59"/>
        <end position="154"/>
    </location>
</feature>
<protein>
    <submittedName>
        <fullName evidence="2">Uncharacterized protein</fullName>
    </submittedName>
</protein>
<evidence type="ECO:0000313" key="3">
    <source>
        <dbReference type="Proteomes" id="UP000485058"/>
    </source>
</evidence>
<dbReference type="AlphaFoldDB" id="A0A6A0A1W0"/>
<name>A0A6A0A1W0_HAELA</name>
<gene>
    <name evidence="2" type="ORF">HaLaN_23904</name>
</gene>
<feature type="compositionally biased region" description="Polar residues" evidence="1">
    <location>
        <begin position="1"/>
        <end position="11"/>
    </location>
</feature>
<keyword evidence="3" id="KW-1185">Reference proteome</keyword>
<dbReference type="Proteomes" id="UP000485058">
    <property type="component" value="Unassembled WGS sequence"/>
</dbReference>
<dbReference type="EMBL" id="BLLF01002940">
    <property type="protein sequence ID" value="GFH25866.1"/>
    <property type="molecule type" value="Genomic_DNA"/>
</dbReference>
<comment type="caution">
    <text evidence="2">The sequence shown here is derived from an EMBL/GenBank/DDBJ whole genome shotgun (WGS) entry which is preliminary data.</text>
</comment>
<feature type="non-terminal residue" evidence="2">
    <location>
        <position position="1"/>
    </location>
</feature>
<feature type="compositionally biased region" description="Polar residues" evidence="1">
    <location>
        <begin position="77"/>
        <end position="88"/>
    </location>
</feature>
<accession>A0A6A0A1W0</accession>
<evidence type="ECO:0000256" key="1">
    <source>
        <dbReference type="SAM" id="MobiDB-lite"/>
    </source>
</evidence>
<sequence>MNPTEGTSQDFAKQVAPRHQAPPYSHDLGVAVVAGLPGIQHAAPKSLKLCMKVTSARATRVVKGGRVKGREGWQEQAAGQQNTDQGQRLQAGLSAQAAGRQGDCSGQRAEQPAHGTKATGSPEADAVHSGSTHCCAGSPESGSGPGRQLGHRAG</sequence>
<proteinExistence type="predicted"/>
<reference evidence="2 3" key="1">
    <citation type="submission" date="2020-02" db="EMBL/GenBank/DDBJ databases">
        <title>Draft genome sequence of Haematococcus lacustris strain NIES-144.</title>
        <authorList>
            <person name="Morimoto D."/>
            <person name="Nakagawa S."/>
            <person name="Yoshida T."/>
            <person name="Sawayama S."/>
        </authorList>
    </citation>
    <scope>NUCLEOTIDE SEQUENCE [LARGE SCALE GENOMIC DNA]</scope>
    <source>
        <strain evidence="2 3">NIES-144</strain>
    </source>
</reference>
<evidence type="ECO:0000313" key="2">
    <source>
        <dbReference type="EMBL" id="GFH25866.1"/>
    </source>
</evidence>
<feature type="region of interest" description="Disordered" evidence="1">
    <location>
        <begin position="1"/>
        <end position="25"/>
    </location>
</feature>
<organism evidence="2 3">
    <name type="scientific">Haematococcus lacustris</name>
    <name type="common">Green alga</name>
    <name type="synonym">Haematococcus pluvialis</name>
    <dbReference type="NCBI Taxonomy" id="44745"/>
    <lineage>
        <taxon>Eukaryota</taxon>
        <taxon>Viridiplantae</taxon>
        <taxon>Chlorophyta</taxon>
        <taxon>core chlorophytes</taxon>
        <taxon>Chlorophyceae</taxon>
        <taxon>CS clade</taxon>
        <taxon>Chlamydomonadales</taxon>
        <taxon>Haematococcaceae</taxon>
        <taxon>Haematococcus</taxon>
    </lineage>
</organism>